<feature type="region of interest" description="Disordered" evidence="1">
    <location>
        <begin position="58"/>
        <end position="82"/>
    </location>
</feature>
<sequence length="110" mass="11961">MGKAIEGQGAYKAPDGTNVSFTYEYTQYDSIADAIAEIGEIKALKDLQRMIKLDASNPARESAKVANGHSTRISLTEEQKADAKSKRLADKSLLEVLKAKGISLEQLQSM</sequence>
<organism evidence="2">
    <name type="scientific">marine sediment metagenome</name>
    <dbReference type="NCBI Taxonomy" id="412755"/>
    <lineage>
        <taxon>unclassified sequences</taxon>
        <taxon>metagenomes</taxon>
        <taxon>ecological metagenomes</taxon>
    </lineage>
</organism>
<proteinExistence type="predicted"/>
<comment type="caution">
    <text evidence="2">The sequence shown here is derived from an EMBL/GenBank/DDBJ whole genome shotgun (WGS) entry which is preliminary data.</text>
</comment>
<reference evidence="2" key="1">
    <citation type="journal article" date="2015" name="Nature">
        <title>Complex archaea that bridge the gap between prokaryotes and eukaryotes.</title>
        <authorList>
            <person name="Spang A."/>
            <person name="Saw J.H."/>
            <person name="Jorgensen S.L."/>
            <person name="Zaremba-Niedzwiedzka K."/>
            <person name="Martijn J."/>
            <person name="Lind A.E."/>
            <person name="van Eijk R."/>
            <person name="Schleper C."/>
            <person name="Guy L."/>
            <person name="Ettema T.J."/>
        </authorList>
    </citation>
    <scope>NUCLEOTIDE SEQUENCE</scope>
</reference>
<name>A0A0F9UDK7_9ZZZZ</name>
<accession>A0A0F9UDK7</accession>
<dbReference type="EMBL" id="LAZR01001051">
    <property type="protein sequence ID" value="KKN51713.1"/>
    <property type="molecule type" value="Genomic_DNA"/>
</dbReference>
<protein>
    <submittedName>
        <fullName evidence="2">Uncharacterized protein</fullName>
    </submittedName>
</protein>
<dbReference type="AlphaFoldDB" id="A0A0F9UDK7"/>
<evidence type="ECO:0000256" key="1">
    <source>
        <dbReference type="SAM" id="MobiDB-lite"/>
    </source>
</evidence>
<evidence type="ECO:0000313" key="2">
    <source>
        <dbReference type="EMBL" id="KKN51713.1"/>
    </source>
</evidence>
<gene>
    <name evidence="2" type="ORF">LCGC14_0620000</name>
</gene>